<organism evidence="1 2">
    <name type="scientific">Solibacillus palustris</name>
    <dbReference type="NCBI Taxonomy" id="2908203"/>
    <lineage>
        <taxon>Bacteria</taxon>
        <taxon>Bacillati</taxon>
        <taxon>Bacillota</taxon>
        <taxon>Bacilli</taxon>
        <taxon>Bacillales</taxon>
        <taxon>Caryophanaceae</taxon>
        <taxon>Solibacillus</taxon>
    </lineage>
</organism>
<evidence type="ECO:0000313" key="2">
    <source>
        <dbReference type="Proteomes" id="UP001316087"/>
    </source>
</evidence>
<reference evidence="1 2" key="1">
    <citation type="submission" date="2022-03" db="EMBL/GenBank/DDBJ databases">
        <authorList>
            <person name="Jo J.-H."/>
            <person name="Im W.-T."/>
        </authorList>
    </citation>
    <scope>NUCLEOTIDE SEQUENCE [LARGE SCALE GENOMIC DNA]</scope>
    <source>
        <strain evidence="1 2">MA9</strain>
    </source>
</reference>
<dbReference type="Proteomes" id="UP001316087">
    <property type="component" value="Unassembled WGS sequence"/>
</dbReference>
<gene>
    <name evidence="1" type="ORF">LZ480_15705</name>
</gene>
<name>A0ABS9UG34_9BACL</name>
<keyword evidence="2" id="KW-1185">Reference proteome</keyword>
<dbReference type="RefSeq" id="WP_241370493.1">
    <property type="nucleotide sequence ID" value="NZ_JAKZFC010000007.1"/>
</dbReference>
<accession>A0ABS9UG34</accession>
<evidence type="ECO:0000313" key="1">
    <source>
        <dbReference type="EMBL" id="MCH7323321.1"/>
    </source>
</evidence>
<proteinExistence type="predicted"/>
<comment type="caution">
    <text evidence="1">The sequence shown here is derived from an EMBL/GenBank/DDBJ whole genome shotgun (WGS) entry which is preliminary data.</text>
</comment>
<sequence length="55" mass="6387">MIHDVFRVVFKAKNITEADLRAALDETYLNVMYENLSGDVVIDKIYLGDYLDFND</sequence>
<protein>
    <submittedName>
        <fullName evidence="1">Uncharacterized protein</fullName>
    </submittedName>
</protein>
<dbReference type="EMBL" id="JAKZFC010000007">
    <property type="protein sequence ID" value="MCH7323321.1"/>
    <property type="molecule type" value="Genomic_DNA"/>
</dbReference>